<evidence type="ECO:0000313" key="10">
    <source>
        <dbReference type="Proteomes" id="UP000256431"/>
    </source>
</evidence>
<name>A0A3D8GZC3_9GAMM</name>
<dbReference type="Proteomes" id="UP000256431">
    <property type="component" value="Unassembled WGS sequence"/>
</dbReference>
<sequence>MKSFSRVLTTVLSAAYFSMAGTAALGDDTEIFFTNAQQVVQPNIMLILDASGSMSTQDVDGDTRLNVMKQAAKDLVNKLNDVNVGLMIFGGNEGAYFKAPVADIDTQRSSLITKIDGLFAGGNTPLSESLFETMRYYQGEDVFIRSTDEDGSQRSGVVSSTDSSIFDSPVEYSCQPNYALLLTDGEPTSDTNWQTDIEAEVGSCTGNCLDEIAEHMWTEDMIPAASDPNDKFPGQQKVATFTIGFKTDQTLLSDAATKGGGQYLLADNASQLTTALQQVFDEVNARSTTYVAPGIAVNTFDRLNHLNMLYYALFQSQKGAIWNGNLKRYKLEIRKNASGEAEAVIVDENGNPAIDPATGFFKDTAQSWWSPTADGPNVKLGGAASQLPDTTSNRNVFSNLDSRKSLLSDNSNAVVSTNSNLTKALFGDANMSDAEFAKLVQWTRGVDVTDQDGDNDLTEARKLLADPLHSVPQLVIYDGTTATNQDITIYYGDNQGYIHGVDGETGESYFSFIPKELLKKQPAMMNSTEKSSKEYGMDGTVVSWVHDDNFDGAIKAADNDFAYIYSGMRRGGKSYYALDVTNRNSPSLLWQITGGVANTSFAEMGQTWSKPVKTKVNINNKLYEVLIFGGGYDANQDSVTTRTADSVGRAVYIVDAETGTRLWWAGPTGSGADLELPEMKYSIPASPKVLDVNGDKLADQIYVGDMGGQIFRFDLSNTAKLTSFATGGRIADLADSTEAGNRRFYHSPDLFGVKIGGARYLGLIIGSGYQAHPLDTDIKDRIYMLKIPAVSSAPLDPNDATQTRVLYETVTESNLFDTTDNLIQQGTDTQRTTAAQDLAASKGWYIDLSSNPGEKVLAESVTANNEVFITTYEPKASSDPCLPPTGTSRLYHLSVLDGRAVRNYYTSDGKPADELTREDRPVELGIPLPSSPQRMRVDDTDVICVGTDCQTIDTVQGVVETYWYED</sequence>
<accession>A0A3D8GZC3</accession>
<evidence type="ECO:0000256" key="3">
    <source>
        <dbReference type="ARBA" id="ARBA00022558"/>
    </source>
</evidence>
<keyword evidence="3" id="KW-1029">Fimbrium biogenesis</keyword>
<comment type="similarity">
    <text evidence="2">Belongs to the PilY1 family.</text>
</comment>
<dbReference type="GO" id="GO:0009289">
    <property type="term" value="C:pilus"/>
    <property type="evidence" value="ECO:0007669"/>
    <property type="project" value="UniProtKB-SubCell"/>
</dbReference>
<dbReference type="Pfam" id="PF05567">
    <property type="entry name" value="T4P_PilY1"/>
    <property type="match status" value="1"/>
</dbReference>
<reference evidence="9 10" key="1">
    <citation type="submission" date="2018-08" db="EMBL/GenBank/DDBJ databases">
        <title>Genome sequence of Marinobacter flavimaris KCTC 12185.</title>
        <authorList>
            <person name="Chun J."/>
            <person name="Kim B.-Y."/>
            <person name="Choi S.-B."/>
            <person name="Kwak M.-J."/>
        </authorList>
    </citation>
    <scope>NUCLEOTIDE SEQUENCE [LARGE SCALE GENOMIC DNA]</scope>
    <source>
        <strain evidence="9 10">KCTC 12185</strain>
    </source>
</reference>
<feature type="chain" id="PRO_5017818624" evidence="7">
    <location>
        <begin position="21"/>
        <end position="966"/>
    </location>
</feature>
<dbReference type="SUPFAM" id="SSF53300">
    <property type="entry name" value="vWA-like"/>
    <property type="match status" value="1"/>
</dbReference>
<dbReference type="RefSeq" id="WP_104271748.1">
    <property type="nucleotide sequence ID" value="NZ_PSSW01000011.1"/>
</dbReference>
<keyword evidence="10" id="KW-1185">Reference proteome</keyword>
<comment type="subcellular location">
    <subcellularLocation>
        <location evidence="1">Fimbrium</location>
    </subcellularLocation>
</comment>
<dbReference type="AlphaFoldDB" id="A0A3D8GZC3"/>
<dbReference type="Gene3D" id="2.130.10.10">
    <property type="entry name" value="YVTN repeat-like/Quinoprotein amine dehydrogenase"/>
    <property type="match status" value="1"/>
</dbReference>
<dbReference type="GO" id="GO:0046872">
    <property type="term" value="F:metal ion binding"/>
    <property type="evidence" value="ECO:0007669"/>
    <property type="project" value="UniProtKB-KW"/>
</dbReference>
<evidence type="ECO:0000256" key="2">
    <source>
        <dbReference type="ARBA" id="ARBA00008387"/>
    </source>
</evidence>
<keyword evidence="5" id="KW-0106">Calcium</keyword>
<evidence type="ECO:0000256" key="7">
    <source>
        <dbReference type="SAM" id="SignalP"/>
    </source>
</evidence>
<evidence type="ECO:0000256" key="1">
    <source>
        <dbReference type="ARBA" id="ARBA00004561"/>
    </source>
</evidence>
<dbReference type="InterPro" id="IPR002035">
    <property type="entry name" value="VWF_A"/>
</dbReference>
<organism evidence="9 10">
    <name type="scientific">Marinobacter flavimaris</name>
    <dbReference type="NCBI Taxonomy" id="262076"/>
    <lineage>
        <taxon>Bacteria</taxon>
        <taxon>Pseudomonadati</taxon>
        <taxon>Pseudomonadota</taxon>
        <taxon>Gammaproteobacteria</taxon>
        <taxon>Pseudomonadales</taxon>
        <taxon>Marinobacteraceae</taxon>
        <taxon>Marinobacter</taxon>
    </lineage>
</organism>
<feature type="domain" description="VWFA" evidence="8">
    <location>
        <begin position="43"/>
        <end position="283"/>
    </location>
</feature>
<evidence type="ECO:0000259" key="8">
    <source>
        <dbReference type="PROSITE" id="PS50234"/>
    </source>
</evidence>
<keyword evidence="7" id="KW-0732">Signal</keyword>
<comment type="caution">
    <text evidence="9">The sequence shown here is derived from an EMBL/GenBank/DDBJ whole genome shotgun (WGS) entry which is preliminary data.</text>
</comment>
<keyword evidence="4" id="KW-0479">Metal-binding</keyword>
<gene>
    <name evidence="9" type="ORF">DXI23_17325</name>
</gene>
<evidence type="ECO:0000256" key="4">
    <source>
        <dbReference type="ARBA" id="ARBA00022723"/>
    </source>
</evidence>
<dbReference type="EMBL" id="QRDH01000009">
    <property type="protein sequence ID" value="RDU39773.1"/>
    <property type="molecule type" value="Genomic_DNA"/>
</dbReference>
<protein>
    <submittedName>
        <fullName evidence="9">VWA domain-containing protein</fullName>
    </submittedName>
</protein>
<dbReference type="InterPro" id="IPR008707">
    <property type="entry name" value="B-propeller_PilY1"/>
</dbReference>
<dbReference type="SMART" id="SM00327">
    <property type="entry name" value="VWA"/>
    <property type="match status" value="1"/>
</dbReference>
<evidence type="ECO:0000256" key="6">
    <source>
        <dbReference type="ARBA" id="ARBA00023263"/>
    </source>
</evidence>
<proteinExistence type="inferred from homology"/>
<dbReference type="Gene3D" id="3.40.50.410">
    <property type="entry name" value="von Willebrand factor, type A domain"/>
    <property type="match status" value="1"/>
</dbReference>
<keyword evidence="6" id="KW-0281">Fimbrium</keyword>
<dbReference type="SUPFAM" id="SSF50998">
    <property type="entry name" value="Quinoprotein alcohol dehydrogenase-like"/>
    <property type="match status" value="1"/>
</dbReference>
<feature type="signal peptide" evidence="7">
    <location>
        <begin position="1"/>
        <end position="20"/>
    </location>
</feature>
<dbReference type="InterPro" id="IPR011047">
    <property type="entry name" value="Quinoprotein_ADH-like_sf"/>
</dbReference>
<dbReference type="Pfam" id="PF13519">
    <property type="entry name" value="VWA_2"/>
    <property type="match status" value="1"/>
</dbReference>
<evidence type="ECO:0000256" key="5">
    <source>
        <dbReference type="ARBA" id="ARBA00022837"/>
    </source>
</evidence>
<dbReference type="InterPro" id="IPR015943">
    <property type="entry name" value="WD40/YVTN_repeat-like_dom_sf"/>
</dbReference>
<dbReference type="InterPro" id="IPR036465">
    <property type="entry name" value="vWFA_dom_sf"/>
</dbReference>
<dbReference type="PROSITE" id="PS50234">
    <property type="entry name" value="VWFA"/>
    <property type="match status" value="1"/>
</dbReference>
<evidence type="ECO:0000313" key="9">
    <source>
        <dbReference type="EMBL" id="RDU39773.1"/>
    </source>
</evidence>